<proteinExistence type="predicted"/>
<dbReference type="EMBL" id="JARIHO010000086">
    <property type="protein sequence ID" value="KAJ7307932.1"/>
    <property type="molecule type" value="Genomic_DNA"/>
</dbReference>
<evidence type="ECO:0000313" key="2">
    <source>
        <dbReference type="Proteomes" id="UP001218218"/>
    </source>
</evidence>
<sequence>LHNFYVDRGLVKHVRVVITHAGARLITVQLLKGIAGAINGIDDEDILIPRFNFTATLPLGHTLVRRLFSLAPAYVTTFNSCQRLTLDLLGVDLTRAVCSHGKLYTALSRIRH</sequence>
<gene>
    <name evidence="1" type="ORF">DFH08DRAFT_719910</name>
</gene>
<protein>
    <submittedName>
        <fullName evidence="1">Uncharacterized protein</fullName>
    </submittedName>
</protein>
<keyword evidence="2" id="KW-1185">Reference proteome</keyword>
<evidence type="ECO:0000313" key="1">
    <source>
        <dbReference type="EMBL" id="KAJ7307932.1"/>
    </source>
</evidence>
<dbReference type="InterPro" id="IPR027417">
    <property type="entry name" value="P-loop_NTPase"/>
</dbReference>
<organism evidence="1 2">
    <name type="scientific">Mycena albidolilacea</name>
    <dbReference type="NCBI Taxonomy" id="1033008"/>
    <lineage>
        <taxon>Eukaryota</taxon>
        <taxon>Fungi</taxon>
        <taxon>Dikarya</taxon>
        <taxon>Basidiomycota</taxon>
        <taxon>Agaricomycotina</taxon>
        <taxon>Agaricomycetes</taxon>
        <taxon>Agaricomycetidae</taxon>
        <taxon>Agaricales</taxon>
        <taxon>Marasmiineae</taxon>
        <taxon>Mycenaceae</taxon>
        <taxon>Mycena</taxon>
    </lineage>
</organism>
<dbReference type="AlphaFoldDB" id="A0AAD6Z644"/>
<reference evidence="1" key="1">
    <citation type="submission" date="2023-03" db="EMBL/GenBank/DDBJ databases">
        <title>Massive genome expansion in bonnet fungi (Mycena s.s.) driven by repeated elements and novel gene families across ecological guilds.</title>
        <authorList>
            <consortium name="Lawrence Berkeley National Laboratory"/>
            <person name="Harder C.B."/>
            <person name="Miyauchi S."/>
            <person name="Viragh M."/>
            <person name="Kuo A."/>
            <person name="Thoen E."/>
            <person name="Andreopoulos B."/>
            <person name="Lu D."/>
            <person name="Skrede I."/>
            <person name="Drula E."/>
            <person name="Henrissat B."/>
            <person name="Morin E."/>
            <person name="Kohler A."/>
            <person name="Barry K."/>
            <person name="LaButti K."/>
            <person name="Morin E."/>
            <person name="Salamov A."/>
            <person name="Lipzen A."/>
            <person name="Mereny Z."/>
            <person name="Hegedus B."/>
            <person name="Baldrian P."/>
            <person name="Stursova M."/>
            <person name="Weitz H."/>
            <person name="Taylor A."/>
            <person name="Grigoriev I.V."/>
            <person name="Nagy L.G."/>
            <person name="Martin F."/>
            <person name="Kauserud H."/>
        </authorList>
    </citation>
    <scope>NUCLEOTIDE SEQUENCE</scope>
    <source>
        <strain evidence="1">CBHHK002</strain>
    </source>
</reference>
<accession>A0AAD6Z644</accession>
<comment type="caution">
    <text evidence="1">The sequence shown here is derived from an EMBL/GenBank/DDBJ whole genome shotgun (WGS) entry which is preliminary data.</text>
</comment>
<dbReference type="SUPFAM" id="SSF52540">
    <property type="entry name" value="P-loop containing nucleoside triphosphate hydrolases"/>
    <property type="match status" value="1"/>
</dbReference>
<feature type="non-terminal residue" evidence="1">
    <location>
        <position position="1"/>
    </location>
</feature>
<dbReference type="Proteomes" id="UP001218218">
    <property type="component" value="Unassembled WGS sequence"/>
</dbReference>
<name>A0AAD6Z644_9AGAR</name>